<protein>
    <submittedName>
        <fullName evidence="7">Serine/threonine protein kinase</fullName>
    </submittedName>
</protein>
<dbReference type="PANTHER" id="PTHR43289:SF34">
    <property type="entry name" value="SERINE_THREONINE-PROTEIN KINASE YBDM-RELATED"/>
    <property type="match status" value="1"/>
</dbReference>
<dbReference type="SMART" id="SM00220">
    <property type="entry name" value="S_TKc"/>
    <property type="match status" value="1"/>
</dbReference>
<gene>
    <name evidence="7" type="ORF">FRUB_03497</name>
</gene>
<sequence>MNWLREPETEPIPGYRLVEPLGTGGFGEVWKCVAPGGINKAIKFVYGNLNTLDDDSHKAEQELKALERVKAVRHPFVLSMDRIEIVGGELLIVMELADKSLHDLLLEYQQTGRPGIPRDVLLGLMADAAEGLDHLIQKHNLQHLDVKPKNLFLIADRVKVADFGLVKHLERQSYSGLMGGITPVYAAPETFTNKISEHTDQYSLAVLYTEMLTGHRPFDGKNIRQLALQHMSEAPDLSGLPEPDRAAVARAMAKNPDDRFPSCAAFVRAITGGPLRADPADATSDGSIVETPAPIRTRSNAPSDTGTPSTPVARIHKSKGTNGTPLPITKKTSYRPPVTPFPANQSMSMSVSFRPEEGVLRPVILIGIGSFGRRALQHVRCRLLDRVGELSLVPCIRFIYVDTDPDAPAKVASGPADAALLPDHLFHAPLQPVTGYRRRQLDQILDWLPREKLYAIPRSLRSDGSRALGRLAFCDHYLRFMTRLRHEIQFATHPEAVSQSSNQTGLTVRTKVPSVYVLASASGGSSGLLLDLGHAVRRELERFNIPDAPVTAFVFAGAPDDPTSPPAELSNIFATLTELNHYADPDVSFAAQYGGPEGPQVDASGLPFNATYLLPMAQRTSEAFRDTLSHLAGYLTHDLTTPLGTGLEKIRRGGVPFGRTPFRGFGTFGVWYPRGLLLRSAARQLCVRFLRGWTAERVPALPDEAERILNHILTDPRLTPEEVRVFVAAEAAIGVDGNPVEGMKAWACNLARQASDAARTADPPGWAVSAWDQTRDWLGMEATTDADSPFRRGRLSRALDQGLRRSLDAWCNELTELLRPLDELAGPRLAATETIVRQLIAACAEASTATEKQLAGFGDARVRARNDAQAAVEGCVGVSEGGPSFGLFGSRIGRSLRAVAEKIKIFADVRIQEDLASVTAQFYRRLGVWFEDKLRDLAFAREQLADLATAMEAQVLLPGTGSTVTGGQEPHAESEEGVPNTLQGSNTMRVVLPFGEDHLDRSASELLAQLPPDKPPRLELILTRLVIDPRGGLVGACRASSELFPFLAGPMVEQATAYLTNLLPCEDVTEVELSAAGAGPGDINRRVASYIRAAAPLVTGPSEEERTFVMLPDSTAGLRYAEEVTKAVPSATTVPVRGAVTDLLFCREQGCLRTADLFRLLEPCWEAYHQAATNLETNPHARFDVTGWVPLVE</sequence>
<dbReference type="Pfam" id="PF00069">
    <property type="entry name" value="Pkinase"/>
    <property type="match status" value="1"/>
</dbReference>
<dbReference type="GO" id="GO:0004674">
    <property type="term" value="F:protein serine/threonine kinase activity"/>
    <property type="evidence" value="ECO:0007669"/>
    <property type="project" value="UniProtKB-KW"/>
</dbReference>
<reference evidence="8" key="1">
    <citation type="submission" date="2017-06" db="EMBL/GenBank/DDBJ databases">
        <title>Genome analysis of Fimbriiglobus ruber SP5, the first member of the order Planctomycetales with confirmed chitinolytic capability.</title>
        <authorList>
            <person name="Ravin N.V."/>
            <person name="Rakitin A.L."/>
            <person name="Ivanova A.A."/>
            <person name="Beletsky A.V."/>
            <person name="Kulichevskaya I.S."/>
            <person name="Mardanov A.V."/>
            <person name="Dedysh S.N."/>
        </authorList>
    </citation>
    <scope>NUCLEOTIDE SEQUENCE [LARGE SCALE GENOMIC DNA]</scope>
    <source>
        <strain evidence="8">SP5</strain>
    </source>
</reference>
<evidence type="ECO:0000256" key="3">
    <source>
        <dbReference type="ARBA" id="ARBA00022777"/>
    </source>
</evidence>
<feature type="domain" description="Protein kinase" evidence="6">
    <location>
        <begin position="15"/>
        <end position="271"/>
    </location>
</feature>
<name>A0A225DZF3_9BACT</name>
<dbReference type="PROSITE" id="PS50011">
    <property type="entry name" value="PROTEIN_KINASE_DOM"/>
    <property type="match status" value="1"/>
</dbReference>
<dbReference type="PANTHER" id="PTHR43289">
    <property type="entry name" value="MITOGEN-ACTIVATED PROTEIN KINASE KINASE KINASE 20-RELATED"/>
    <property type="match status" value="1"/>
</dbReference>
<dbReference type="InterPro" id="IPR000719">
    <property type="entry name" value="Prot_kinase_dom"/>
</dbReference>
<keyword evidence="7" id="KW-0723">Serine/threonine-protein kinase</keyword>
<dbReference type="AlphaFoldDB" id="A0A225DZF3"/>
<evidence type="ECO:0000259" key="6">
    <source>
        <dbReference type="PROSITE" id="PS50011"/>
    </source>
</evidence>
<accession>A0A225DZF3</accession>
<evidence type="ECO:0000256" key="5">
    <source>
        <dbReference type="SAM" id="MobiDB-lite"/>
    </source>
</evidence>
<evidence type="ECO:0000256" key="1">
    <source>
        <dbReference type="ARBA" id="ARBA00022679"/>
    </source>
</evidence>
<keyword evidence="4" id="KW-0067">ATP-binding</keyword>
<dbReference type="PROSITE" id="PS00108">
    <property type="entry name" value="PROTEIN_KINASE_ST"/>
    <property type="match status" value="1"/>
</dbReference>
<dbReference type="InterPro" id="IPR025904">
    <property type="entry name" value="Tubulin-like"/>
</dbReference>
<keyword evidence="1" id="KW-0808">Transferase</keyword>
<dbReference type="GO" id="GO:0005524">
    <property type="term" value="F:ATP binding"/>
    <property type="evidence" value="ECO:0007669"/>
    <property type="project" value="UniProtKB-KW"/>
</dbReference>
<dbReference type="SUPFAM" id="SSF56112">
    <property type="entry name" value="Protein kinase-like (PK-like)"/>
    <property type="match status" value="1"/>
</dbReference>
<feature type="region of interest" description="Disordered" evidence="5">
    <location>
        <begin position="960"/>
        <end position="982"/>
    </location>
</feature>
<feature type="compositionally biased region" description="Polar residues" evidence="5">
    <location>
        <begin position="297"/>
        <end position="310"/>
    </location>
</feature>
<dbReference type="Pfam" id="PF13809">
    <property type="entry name" value="Tubulin_2"/>
    <property type="match status" value="1"/>
</dbReference>
<dbReference type="Gene3D" id="1.10.510.10">
    <property type="entry name" value="Transferase(Phosphotransferase) domain 1"/>
    <property type="match status" value="1"/>
</dbReference>
<evidence type="ECO:0000256" key="4">
    <source>
        <dbReference type="ARBA" id="ARBA00022840"/>
    </source>
</evidence>
<dbReference type="EMBL" id="NIDE01000004">
    <property type="protein sequence ID" value="OWK43898.1"/>
    <property type="molecule type" value="Genomic_DNA"/>
</dbReference>
<organism evidence="7 8">
    <name type="scientific">Fimbriiglobus ruber</name>
    <dbReference type="NCBI Taxonomy" id="1908690"/>
    <lineage>
        <taxon>Bacteria</taxon>
        <taxon>Pseudomonadati</taxon>
        <taxon>Planctomycetota</taxon>
        <taxon>Planctomycetia</taxon>
        <taxon>Gemmatales</taxon>
        <taxon>Gemmataceae</taxon>
        <taxon>Fimbriiglobus</taxon>
    </lineage>
</organism>
<keyword evidence="8" id="KW-1185">Reference proteome</keyword>
<comment type="caution">
    <text evidence="7">The sequence shown here is derived from an EMBL/GenBank/DDBJ whole genome shotgun (WGS) entry which is preliminary data.</text>
</comment>
<keyword evidence="2" id="KW-0547">Nucleotide-binding</keyword>
<evidence type="ECO:0000256" key="2">
    <source>
        <dbReference type="ARBA" id="ARBA00022741"/>
    </source>
</evidence>
<evidence type="ECO:0000313" key="7">
    <source>
        <dbReference type="EMBL" id="OWK43898.1"/>
    </source>
</evidence>
<dbReference type="CDD" id="cd14014">
    <property type="entry name" value="STKc_PknB_like"/>
    <property type="match status" value="1"/>
</dbReference>
<dbReference type="Proteomes" id="UP000214646">
    <property type="component" value="Unassembled WGS sequence"/>
</dbReference>
<feature type="region of interest" description="Disordered" evidence="5">
    <location>
        <begin position="277"/>
        <end position="337"/>
    </location>
</feature>
<dbReference type="OrthoDB" id="278998at2"/>
<proteinExistence type="predicted"/>
<dbReference type="InterPro" id="IPR008271">
    <property type="entry name" value="Ser/Thr_kinase_AS"/>
</dbReference>
<evidence type="ECO:0000313" key="8">
    <source>
        <dbReference type="Proteomes" id="UP000214646"/>
    </source>
</evidence>
<dbReference type="RefSeq" id="WP_088254691.1">
    <property type="nucleotide sequence ID" value="NZ_NIDE01000004.1"/>
</dbReference>
<keyword evidence="3 7" id="KW-0418">Kinase</keyword>
<dbReference type="InterPro" id="IPR011009">
    <property type="entry name" value="Kinase-like_dom_sf"/>
</dbReference>